<dbReference type="SUPFAM" id="SSF55048">
    <property type="entry name" value="Probable ACP-binding domain of malonyl-CoA ACP transacylase"/>
    <property type="match status" value="1"/>
</dbReference>
<dbReference type="SMART" id="SM00827">
    <property type="entry name" value="PKS_AT"/>
    <property type="match status" value="1"/>
</dbReference>
<dbReference type="Proteomes" id="UP000029443">
    <property type="component" value="Unassembled WGS sequence"/>
</dbReference>
<comment type="catalytic activity">
    <reaction evidence="5 6">
        <text>holo-[ACP] + malonyl-CoA = malonyl-[ACP] + CoA</text>
        <dbReference type="Rhea" id="RHEA:41792"/>
        <dbReference type="Rhea" id="RHEA-COMP:9623"/>
        <dbReference type="Rhea" id="RHEA-COMP:9685"/>
        <dbReference type="ChEBI" id="CHEBI:57287"/>
        <dbReference type="ChEBI" id="CHEBI:57384"/>
        <dbReference type="ChEBI" id="CHEBI:64479"/>
        <dbReference type="ChEBI" id="CHEBI:78449"/>
        <dbReference type="EC" id="2.3.1.39"/>
    </reaction>
</comment>
<accession>A0ABR4WEC9</accession>
<evidence type="ECO:0000313" key="8">
    <source>
        <dbReference type="EMBL" id="KGD61359.1"/>
    </source>
</evidence>
<gene>
    <name evidence="8" type="ORF">T9A_01808</name>
</gene>
<evidence type="ECO:0000256" key="2">
    <source>
        <dbReference type="ARBA" id="ARBA00018953"/>
    </source>
</evidence>
<dbReference type="Gene3D" id="3.40.366.10">
    <property type="entry name" value="Malonyl-Coenzyme A Acyl Carrier Protein, domain 2"/>
    <property type="match status" value="1"/>
</dbReference>
<dbReference type="InterPro" id="IPR004410">
    <property type="entry name" value="Malonyl_CoA-ACP_transAc_FabD"/>
</dbReference>
<dbReference type="InterPro" id="IPR016035">
    <property type="entry name" value="Acyl_Trfase/lysoPLipase"/>
</dbReference>
<keyword evidence="3 6" id="KW-0808">Transferase</keyword>
<evidence type="ECO:0000256" key="6">
    <source>
        <dbReference type="PIRNR" id="PIRNR000446"/>
    </source>
</evidence>
<dbReference type="InterPro" id="IPR050858">
    <property type="entry name" value="Mal-CoA-ACP_Trans/PKS_FabD"/>
</dbReference>
<dbReference type="Pfam" id="PF00698">
    <property type="entry name" value="Acyl_transf_1"/>
    <property type="match status" value="1"/>
</dbReference>
<feature type="domain" description="Malonyl-CoA:ACP transacylase (MAT)" evidence="7">
    <location>
        <begin position="7"/>
        <end position="309"/>
    </location>
</feature>
<organism evidence="8 9">
    <name type="scientific">Alcanivorax jadensis T9</name>
    <dbReference type="NCBI Taxonomy" id="1177181"/>
    <lineage>
        <taxon>Bacteria</taxon>
        <taxon>Pseudomonadati</taxon>
        <taxon>Pseudomonadota</taxon>
        <taxon>Gammaproteobacteria</taxon>
        <taxon>Oceanospirillales</taxon>
        <taxon>Alcanivoracaceae</taxon>
        <taxon>Alcanivorax</taxon>
    </lineage>
</organism>
<protein>
    <recommendedName>
        <fullName evidence="2 6">Malonyl CoA-acyl carrier protein transacylase</fullName>
        <ecNumber evidence="1 6">2.3.1.39</ecNumber>
    </recommendedName>
</protein>
<evidence type="ECO:0000259" key="7">
    <source>
        <dbReference type="SMART" id="SM00827"/>
    </source>
</evidence>
<dbReference type="Gene3D" id="3.30.70.250">
    <property type="entry name" value="Malonyl-CoA ACP transacylase, ACP-binding"/>
    <property type="match status" value="1"/>
</dbReference>
<evidence type="ECO:0000256" key="3">
    <source>
        <dbReference type="ARBA" id="ARBA00022679"/>
    </source>
</evidence>
<dbReference type="PANTHER" id="PTHR42681:SF1">
    <property type="entry name" value="MALONYL-COA-ACYL CARRIER PROTEIN TRANSACYLASE, MITOCHONDRIAL"/>
    <property type="match status" value="1"/>
</dbReference>
<reference evidence="8 9" key="1">
    <citation type="submission" date="2012-09" db="EMBL/GenBank/DDBJ databases">
        <title>Genome Sequence of alkane-degrading Bacterium Alcanivorax jadensis T9.</title>
        <authorList>
            <person name="Lai Q."/>
            <person name="Shao Z."/>
        </authorList>
    </citation>
    <scope>NUCLEOTIDE SEQUENCE [LARGE SCALE GENOMIC DNA]</scope>
    <source>
        <strain evidence="8 9">T9</strain>
    </source>
</reference>
<dbReference type="InterPro" id="IPR014043">
    <property type="entry name" value="Acyl_transferase_dom"/>
</dbReference>
<sequence>MSKTAFIFPGQGSQSLGMLADFADRPAVKQTFQEASGALGLDIWALCQDGPQEALNQTENTQPLLLTAGVALWRLWEQSGGPRPNLLAGHSLGEYTALTCAGVVTLGDAVRLVRTRGQLMQQAVAAGEGKMAAVLGLDDDQVRAACEQAAEGDVVEAVNFNAPGQVVIAGSAAAVERAIAACKDAGAKRAMPLPVSVPSHCALMKPAADQLAETLNATSFHAAEMPVINNVDVAMETAPEQIREALIRQLYSPVRWVETIQALKEQGVSHVYECGPGKVLSGLIKRIDRDIAARPLENGEAFEAALKGE</sequence>
<name>A0ABR4WEC9_9GAMM</name>
<evidence type="ECO:0000256" key="5">
    <source>
        <dbReference type="ARBA" id="ARBA00048462"/>
    </source>
</evidence>
<dbReference type="SUPFAM" id="SSF52151">
    <property type="entry name" value="FabD/lysophospholipase-like"/>
    <property type="match status" value="1"/>
</dbReference>
<keyword evidence="9" id="KW-1185">Reference proteome</keyword>
<comment type="similarity">
    <text evidence="6">Belongs to the fabD family.</text>
</comment>
<dbReference type="PANTHER" id="PTHR42681">
    <property type="entry name" value="MALONYL-COA-ACYL CARRIER PROTEIN TRANSACYLASE, MITOCHONDRIAL"/>
    <property type="match status" value="1"/>
</dbReference>
<evidence type="ECO:0000256" key="4">
    <source>
        <dbReference type="ARBA" id="ARBA00023315"/>
    </source>
</evidence>
<proteinExistence type="inferred from homology"/>
<keyword evidence="4 6" id="KW-0012">Acyltransferase</keyword>
<evidence type="ECO:0000313" key="9">
    <source>
        <dbReference type="Proteomes" id="UP000029443"/>
    </source>
</evidence>
<dbReference type="EC" id="2.3.1.39" evidence="1 6"/>
<dbReference type="EMBL" id="ARXU01000005">
    <property type="protein sequence ID" value="KGD61359.1"/>
    <property type="molecule type" value="Genomic_DNA"/>
</dbReference>
<dbReference type="PIRSF" id="PIRSF000446">
    <property type="entry name" value="Mct"/>
    <property type="match status" value="1"/>
</dbReference>
<comment type="caution">
    <text evidence="8">The sequence shown here is derived from an EMBL/GenBank/DDBJ whole genome shotgun (WGS) entry which is preliminary data.</text>
</comment>
<dbReference type="NCBIfam" id="TIGR00128">
    <property type="entry name" value="fabD"/>
    <property type="match status" value="1"/>
</dbReference>
<dbReference type="InterPro" id="IPR016036">
    <property type="entry name" value="Malonyl_transacylase_ACP-bd"/>
</dbReference>
<dbReference type="InterPro" id="IPR001227">
    <property type="entry name" value="Ac_transferase_dom_sf"/>
</dbReference>
<evidence type="ECO:0000256" key="1">
    <source>
        <dbReference type="ARBA" id="ARBA00013258"/>
    </source>
</evidence>
<dbReference type="InterPro" id="IPR024925">
    <property type="entry name" value="Malonyl_CoA-ACP_transAc"/>
</dbReference>
<dbReference type="RefSeq" id="WP_035247332.1">
    <property type="nucleotide sequence ID" value="NZ_ARXU01000005.1"/>
</dbReference>